<accession>A0A2S5JH50</accession>
<dbReference type="EMBL" id="PRDS01000004">
    <property type="protein sequence ID" value="PPB80834.1"/>
    <property type="molecule type" value="Genomic_DNA"/>
</dbReference>
<sequence>MAADWQPRADIRVTGRLRHSGSYYSDDENTAAAFIPSYTVAAARVSWTPREGMELFAYVNNILDEDAVTYMRYSRTIAGYEATVLAPREVGLGMKLTF</sequence>
<organism evidence="4 5">
    <name type="scientific">Albidovulum inexpectatum</name>
    <dbReference type="NCBI Taxonomy" id="196587"/>
    <lineage>
        <taxon>Bacteria</taxon>
        <taxon>Pseudomonadati</taxon>
        <taxon>Pseudomonadota</taxon>
        <taxon>Alphaproteobacteria</taxon>
        <taxon>Rhodobacterales</taxon>
        <taxon>Paracoccaceae</taxon>
        <taxon>Albidovulum</taxon>
    </lineage>
</organism>
<dbReference type="InterPro" id="IPR036942">
    <property type="entry name" value="Beta-barrel_TonB_sf"/>
</dbReference>
<keyword evidence="3" id="KW-0998">Cell outer membrane</keyword>
<evidence type="ECO:0000313" key="4">
    <source>
        <dbReference type="EMBL" id="PPB80834.1"/>
    </source>
</evidence>
<comment type="subcellular location">
    <subcellularLocation>
        <location evidence="1">Cell outer membrane</location>
    </subcellularLocation>
</comment>
<evidence type="ECO:0000256" key="1">
    <source>
        <dbReference type="ARBA" id="ARBA00004442"/>
    </source>
</evidence>
<evidence type="ECO:0000256" key="2">
    <source>
        <dbReference type="ARBA" id="ARBA00023136"/>
    </source>
</evidence>
<evidence type="ECO:0000313" key="5">
    <source>
        <dbReference type="Proteomes" id="UP000239736"/>
    </source>
</evidence>
<dbReference type="GO" id="GO:0009279">
    <property type="term" value="C:cell outer membrane"/>
    <property type="evidence" value="ECO:0007669"/>
    <property type="project" value="UniProtKB-SubCell"/>
</dbReference>
<dbReference type="SUPFAM" id="SSF56935">
    <property type="entry name" value="Porins"/>
    <property type="match status" value="1"/>
</dbReference>
<dbReference type="RefSeq" id="WP_170063371.1">
    <property type="nucleotide sequence ID" value="NZ_PRDS01000004.1"/>
</dbReference>
<dbReference type="Gene3D" id="2.40.170.20">
    <property type="entry name" value="TonB-dependent receptor, beta-barrel domain"/>
    <property type="match status" value="1"/>
</dbReference>
<reference evidence="4 5" key="1">
    <citation type="submission" date="2018-01" db="EMBL/GenBank/DDBJ databases">
        <title>Genomic Encyclopedia of Archaeal and Bacterial Type Strains, Phase II (KMG-II): from individual species to whole genera.</title>
        <authorList>
            <person name="Goeker M."/>
        </authorList>
    </citation>
    <scope>NUCLEOTIDE SEQUENCE [LARGE SCALE GENOMIC DNA]</scope>
    <source>
        <strain evidence="4 5">DSM 12048</strain>
    </source>
</reference>
<proteinExistence type="predicted"/>
<keyword evidence="2" id="KW-0472">Membrane</keyword>
<dbReference type="Proteomes" id="UP000239736">
    <property type="component" value="Unassembled WGS sequence"/>
</dbReference>
<protein>
    <submittedName>
        <fullName evidence="4">TonB-dependent receptor-like protein</fullName>
    </submittedName>
</protein>
<keyword evidence="4" id="KW-0675">Receptor</keyword>
<name>A0A2S5JH50_9RHOB</name>
<gene>
    <name evidence="4" type="ORF">LV82_01566</name>
</gene>
<comment type="caution">
    <text evidence="4">The sequence shown here is derived from an EMBL/GenBank/DDBJ whole genome shotgun (WGS) entry which is preliminary data.</text>
</comment>
<dbReference type="AlphaFoldDB" id="A0A2S5JH50"/>
<evidence type="ECO:0000256" key="3">
    <source>
        <dbReference type="ARBA" id="ARBA00023237"/>
    </source>
</evidence>
<keyword evidence="5" id="KW-1185">Reference proteome</keyword>